<dbReference type="Proteomes" id="UP000187404">
    <property type="component" value="Unassembled WGS sequence"/>
</dbReference>
<keyword evidence="2" id="KW-1185">Reference proteome</keyword>
<proteinExistence type="predicted"/>
<evidence type="ECO:0000313" key="2">
    <source>
        <dbReference type="Proteomes" id="UP000187404"/>
    </source>
</evidence>
<dbReference type="RefSeq" id="WP_075713790.1">
    <property type="nucleotide sequence ID" value="NZ_MJIE01000001.1"/>
</dbReference>
<gene>
    <name evidence="1" type="ORF">BHK98_09605</name>
</gene>
<evidence type="ECO:0000313" key="1">
    <source>
        <dbReference type="EMBL" id="OLR56300.1"/>
    </source>
</evidence>
<name>A0A1Q9JJB5_9FIRM</name>
<accession>A0A1Q9JJB5</accession>
<dbReference type="OrthoDB" id="9777242at2"/>
<dbReference type="AlphaFoldDB" id="A0A1Q9JJB5"/>
<protein>
    <submittedName>
        <fullName evidence="1">Uncharacterized protein</fullName>
    </submittedName>
</protein>
<comment type="caution">
    <text evidence="1">The sequence shown here is derived from an EMBL/GenBank/DDBJ whole genome shotgun (WGS) entry which is preliminary data.</text>
</comment>
<dbReference type="EMBL" id="MJIE01000001">
    <property type="protein sequence ID" value="OLR56300.1"/>
    <property type="molecule type" value="Genomic_DNA"/>
</dbReference>
<organism evidence="1 2">
    <name type="scientific">Hornefia porci</name>
    <dbReference type="NCBI Taxonomy" id="2652292"/>
    <lineage>
        <taxon>Bacteria</taxon>
        <taxon>Bacillati</taxon>
        <taxon>Bacillota</taxon>
        <taxon>Clostridia</taxon>
        <taxon>Peptostreptococcales</taxon>
        <taxon>Anaerovoracaceae</taxon>
        <taxon>Hornefia</taxon>
    </lineage>
</organism>
<sequence>MSAFLGPIHYWLYNKIKVQEDLTAAIAEAGSRNGWAALKDGRLKAECVDNDLAPLETQIDTANIHGWLQARIDDAEARYARLVTEILKQEPRLEEITEAAFLYGKSLRTTTETAMDAYRLLDESLLDGMPCDNVNQVTQNDAGDFRWQRTADLHGKYWTDPAAPPDVYYRIREAMIRGMLEDTGFDFVDEGGSCRIA</sequence>
<reference evidence="1 2" key="1">
    <citation type="journal article" date="2016" name="Appl. Environ. Microbiol.">
        <title>Function and Phylogeny of Bacterial Butyryl Coenzyme A:Acetate Transferases and Their Diversity in the Proximal Colon of Swine.</title>
        <authorList>
            <person name="Trachsel J."/>
            <person name="Bayles D.O."/>
            <person name="Looft T."/>
            <person name="Levine U.Y."/>
            <person name="Allen H.K."/>
        </authorList>
    </citation>
    <scope>NUCLEOTIDE SEQUENCE [LARGE SCALE GENOMIC DNA]</scope>
    <source>
        <strain evidence="1 2">68-3-10</strain>
    </source>
</reference>
<dbReference type="STRING" id="1261640.BHK98_09605"/>